<feature type="compositionally biased region" description="Low complexity" evidence="1">
    <location>
        <begin position="29"/>
        <end position="45"/>
    </location>
</feature>
<feature type="compositionally biased region" description="Low complexity" evidence="1">
    <location>
        <begin position="54"/>
        <end position="77"/>
    </location>
</feature>
<accession>A0A699Z7B8</accession>
<dbReference type="EMBL" id="BLLF01001153">
    <property type="protein sequence ID" value="GFH17475.1"/>
    <property type="molecule type" value="Genomic_DNA"/>
</dbReference>
<keyword evidence="3" id="KW-1185">Reference proteome</keyword>
<protein>
    <submittedName>
        <fullName evidence="2">Uncharacterized protein</fullName>
    </submittedName>
</protein>
<dbReference type="Proteomes" id="UP000485058">
    <property type="component" value="Unassembled WGS sequence"/>
</dbReference>
<sequence length="97" mass="9082">MARQTDVTTPLHPCSEISKAAALLDLRGVGSPGAAPAPAASCCQGGAAGGVGSPGAAPAPTPAYASATPSSPPAGGSEVRDGADTCTVGLKAVPMTP</sequence>
<evidence type="ECO:0000256" key="1">
    <source>
        <dbReference type="SAM" id="MobiDB-lite"/>
    </source>
</evidence>
<proteinExistence type="predicted"/>
<evidence type="ECO:0000313" key="2">
    <source>
        <dbReference type="EMBL" id="GFH17475.1"/>
    </source>
</evidence>
<comment type="caution">
    <text evidence="2">The sequence shown here is derived from an EMBL/GenBank/DDBJ whole genome shotgun (WGS) entry which is preliminary data.</text>
</comment>
<organism evidence="2 3">
    <name type="scientific">Haematococcus lacustris</name>
    <name type="common">Green alga</name>
    <name type="synonym">Haematococcus pluvialis</name>
    <dbReference type="NCBI Taxonomy" id="44745"/>
    <lineage>
        <taxon>Eukaryota</taxon>
        <taxon>Viridiplantae</taxon>
        <taxon>Chlorophyta</taxon>
        <taxon>core chlorophytes</taxon>
        <taxon>Chlorophyceae</taxon>
        <taxon>CS clade</taxon>
        <taxon>Chlamydomonadales</taxon>
        <taxon>Haematococcaceae</taxon>
        <taxon>Haematococcus</taxon>
    </lineage>
</organism>
<evidence type="ECO:0000313" key="3">
    <source>
        <dbReference type="Proteomes" id="UP000485058"/>
    </source>
</evidence>
<reference evidence="2 3" key="1">
    <citation type="submission" date="2020-02" db="EMBL/GenBank/DDBJ databases">
        <title>Draft genome sequence of Haematococcus lacustris strain NIES-144.</title>
        <authorList>
            <person name="Morimoto D."/>
            <person name="Nakagawa S."/>
            <person name="Yoshida T."/>
            <person name="Sawayama S."/>
        </authorList>
    </citation>
    <scope>NUCLEOTIDE SEQUENCE [LARGE SCALE GENOMIC DNA]</scope>
    <source>
        <strain evidence="2 3">NIES-144</strain>
    </source>
</reference>
<feature type="region of interest" description="Disordered" evidence="1">
    <location>
        <begin position="29"/>
        <end position="97"/>
    </location>
</feature>
<name>A0A699Z7B8_HAELA</name>
<gene>
    <name evidence="2" type="ORF">HaLaN_14124</name>
</gene>
<dbReference type="AlphaFoldDB" id="A0A699Z7B8"/>